<dbReference type="Pfam" id="PF24300">
    <property type="entry name" value="KWL1"/>
    <property type="match status" value="1"/>
</dbReference>
<comment type="caution">
    <text evidence="5">The sequence shown here is derived from an EMBL/GenBank/DDBJ whole genome shotgun (WGS) entry which is preliminary data.</text>
</comment>
<name>A0A8J5L8Q4_ZINOF</name>
<evidence type="ECO:0000256" key="1">
    <source>
        <dbReference type="ARBA" id="ARBA00004613"/>
    </source>
</evidence>
<evidence type="ECO:0000313" key="6">
    <source>
        <dbReference type="Proteomes" id="UP000734854"/>
    </source>
</evidence>
<dbReference type="AlphaFoldDB" id="A0A8J5L8Q4"/>
<dbReference type="InterPro" id="IPR036908">
    <property type="entry name" value="RlpA-like_sf"/>
</dbReference>
<evidence type="ECO:0000256" key="2">
    <source>
        <dbReference type="ARBA" id="ARBA00005592"/>
    </source>
</evidence>
<evidence type="ECO:0000256" key="3">
    <source>
        <dbReference type="ARBA" id="ARBA00022525"/>
    </source>
</evidence>
<reference evidence="5 6" key="1">
    <citation type="submission" date="2020-08" db="EMBL/GenBank/DDBJ databases">
        <title>Plant Genome Project.</title>
        <authorList>
            <person name="Zhang R.-G."/>
        </authorList>
    </citation>
    <scope>NUCLEOTIDE SEQUENCE [LARGE SCALE GENOMIC DNA]</scope>
    <source>
        <tissue evidence="5">Rhizome</tissue>
    </source>
</reference>
<gene>
    <name evidence="5" type="ORF">ZIOFF_036612</name>
</gene>
<dbReference type="EMBL" id="JACMSC010000010">
    <property type="protein sequence ID" value="KAG6504281.1"/>
    <property type="molecule type" value="Genomic_DNA"/>
</dbReference>
<protein>
    <submittedName>
        <fullName evidence="5">Uncharacterized protein</fullName>
    </submittedName>
</protein>
<dbReference type="PANTHER" id="PTHR33191">
    <property type="entry name" value="RIPENING-RELATED PROTEIN 2-RELATED"/>
    <property type="match status" value="1"/>
</dbReference>
<dbReference type="InterPro" id="IPR039271">
    <property type="entry name" value="Kiwellin-like"/>
</dbReference>
<dbReference type="PANTHER" id="PTHR33191:SF58">
    <property type="entry name" value="RIPENING-RELATED PROTEIN 1"/>
    <property type="match status" value="1"/>
</dbReference>
<comment type="similarity">
    <text evidence="2">Belongs to the kiwellin family.</text>
</comment>
<dbReference type="GO" id="GO:0005576">
    <property type="term" value="C:extracellular region"/>
    <property type="evidence" value="ECO:0007669"/>
    <property type="project" value="UniProtKB-SubCell"/>
</dbReference>
<accession>A0A8J5L8Q4</accession>
<dbReference type="SUPFAM" id="SSF50685">
    <property type="entry name" value="Barwin-like endoglucanases"/>
    <property type="match status" value="1"/>
</dbReference>
<proteinExistence type="inferred from homology"/>
<keyword evidence="3" id="KW-0964">Secreted</keyword>
<dbReference type="Gene3D" id="2.40.40.10">
    <property type="entry name" value="RlpA-like domain"/>
    <property type="match status" value="1"/>
</dbReference>
<dbReference type="CDD" id="cd22270">
    <property type="entry name" value="DPBB_kiwellin-like"/>
    <property type="match status" value="1"/>
</dbReference>
<sequence length="229" mass="24170">MTMTLTLSANGVEHLHGYLTYRRPAIKFGLSFYSNHLHLSSMASSLAASLAVVLHVCASHDCFRYPLTGDPCTVSGYLLGNSTNCTGGDTEDCCAAGVLYPQYLCSPPVTGETPASMVIGSFAQGGDGGGAASCDGRYHSDDETVASLSTGWFEGGSRCNRNITISGNGRRVAATVVDECDSVVGCEEEQGFYPPCRNNRIVASPAVWKALAIPEALIGDYNVTWADAY</sequence>
<keyword evidence="6" id="KW-1185">Reference proteome</keyword>
<keyword evidence="4" id="KW-0732">Signal</keyword>
<organism evidence="5 6">
    <name type="scientific">Zingiber officinale</name>
    <name type="common">Ginger</name>
    <name type="synonym">Amomum zingiber</name>
    <dbReference type="NCBI Taxonomy" id="94328"/>
    <lineage>
        <taxon>Eukaryota</taxon>
        <taxon>Viridiplantae</taxon>
        <taxon>Streptophyta</taxon>
        <taxon>Embryophyta</taxon>
        <taxon>Tracheophyta</taxon>
        <taxon>Spermatophyta</taxon>
        <taxon>Magnoliopsida</taxon>
        <taxon>Liliopsida</taxon>
        <taxon>Zingiberales</taxon>
        <taxon>Zingiberaceae</taxon>
        <taxon>Zingiber</taxon>
    </lineage>
</organism>
<comment type="subcellular location">
    <subcellularLocation>
        <location evidence="1">Secreted</location>
    </subcellularLocation>
</comment>
<evidence type="ECO:0000313" key="5">
    <source>
        <dbReference type="EMBL" id="KAG6504281.1"/>
    </source>
</evidence>
<dbReference type="Proteomes" id="UP000734854">
    <property type="component" value="Unassembled WGS sequence"/>
</dbReference>
<evidence type="ECO:0000256" key="4">
    <source>
        <dbReference type="ARBA" id="ARBA00022729"/>
    </source>
</evidence>